<feature type="domain" description="Nitroreductase" evidence="3">
    <location>
        <begin position="6"/>
        <end position="145"/>
    </location>
</feature>
<dbReference type="STRING" id="526218.Sterm_0599"/>
<evidence type="ECO:0000259" key="3">
    <source>
        <dbReference type="Pfam" id="PF00881"/>
    </source>
</evidence>
<dbReference type="eggNOG" id="COG0778">
    <property type="taxonomic scope" value="Bacteria"/>
</dbReference>
<dbReference type="GO" id="GO:0016491">
    <property type="term" value="F:oxidoreductase activity"/>
    <property type="evidence" value="ECO:0007669"/>
    <property type="project" value="UniProtKB-KW"/>
</dbReference>
<organism evidence="4 5">
    <name type="scientific">Sebaldella termitidis (strain ATCC 33386 / NCTC 11300)</name>
    <dbReference type="NCBI Taxonomy" id="526218"/>
    <lineage>
        <taxon>Bacteria</taxon>
        <taxon>Fusobacteriati</taxon>
        <taxon>Fusobacteriota</taxon>
        <taxon>Fusobacteriia</taxon>
        <taxon>Fusobacteriales</taxon>
        <taxon>Leptotrichiaceae</taxon>
        <taxon>Sebaldella</taxon>
    </lineage>
</organism>
<dbReference type="SUPFAM" id="SSF55469">
    <property type="entry name" value="FMN-dependent nitroreductase-like"/>
    <property type="match status" value="1"/>
</dbReference>
<accession>D1ANZ8</accession>
<evidence type="ECO:0000256" key="2">
    <source>
        <dbReference type="ARBA" id="ARBA00023002"/>
    </source>
</evidence>
<protein>
    <submittedName>
        <fullName evidence="4">Nitroreductase</fullName>
    </submittedName>
</protein>
<comment type="similarity">
    <text evidence="1">Belongs to the nitroreductase family.</text>
</comment>
<dbReference type="InterPro" id="IPR000415">
    <property type="entry name" value="Nitroreductase-like"/>
</dbReference>
<gene>
    <name evidence="4" type="ordered locus">Sterm_0599</name>
</gene>
<dbReference type="Gene3D" id="3.40.109.10">
    <property type="entry name" value="NADH Oxidase"/>
    <property type="match status" value="1"/>
</dbReference>
<dbReference type="HOGENOM" id="CLU_070764_7_3_0"/>
<dbReference type="EMBL" id="CP001739">
    <property type="protein sequence ID" value="ACZ07472.1"/>
    <property type="molecule type" value="Genomic_DNA"/>
</dbReference>
<evidence type="ECO:0000313" key="5">
    <source>
        <dbReference type="Proteomes" id="UP000000845"/>
    </source>
</evidence>
<sequence>MNSIFVRRSIREFLDKPVENEKIEQILRAGMQAPSARNQQAWEFIVVTSQEDKEKVSQMSPFSKLAAKAAVLIVLLGNKDKMTVPDKWQQDMGACTQNMLLQIVKEGLGGVWLGVHPTQERIDSLKDIFGLPDNIMPFAVVCFGYSNKKNTFTDRYKEAAVHWDKY</sequence>
<keyword evidence="5" id="KW-1185">Reference proteome</keyword>
<dbReference type="PANTHER" id="PTHR43673">
    <property type="entry name" value="NAD(P)H NITROREDUCTASE YDGI-RELATED"/>
    <property type="match status" value="1"/>
</dbReference>
<dbReference type="InterPro" id="IPR029479">
    <property type="entry name" value="Nitroreductase"/>
</dbReference>
<evidence type="ECO:0000313" key="4">
    <source>
        <dbReference type="EMBL" id="ACZ07472.1"/>
    </source>
</evidence>
<keyword evidence="2" id="KW-0560">Oxidoreductase</keyword>
<proteinExistence type="inferred from homology"/>
<dbReference type="RefSeq" id="WP_012860068.1">
    <property type="nucleotide sequence ID" value="NC_013517.1"/>
</dbReference>
<reference evidence="5" key="1">
    <citation type="submission" date="2009-09" db="EMBL/GenBank/DDBJ databases">
        <title>The complete chromosome of Sebaldella termitidis ATCC 33386.</title>
        <authorList>
            <consortium name="US DOE Joint Genome Institute (JGI-PGF)"/>
            <person name="Lucas S."/>
            <person name="Copeland A."/>
            <person name="Lapidus A."/>
            <person name="Glavina del Rio T."/>
            <person name="Dalin E."/>
            <person name="Tice H."/>
            <person name="Bruce D."/>
            <person name="Goodwin L."/>
            <person name="Pitluck S."/>
            <person name="Kyrpides N."/>
            <person name="Mavromatis K."/>
            <person name="Ivanova N."/>
            <person name="Mikhailova N."/>
            <person name="Sims D."/>
            <person name="Meincke L."/>
            <person name="Brettin T."/>
            <person name="Detter J.C."/>
            <person name="Han C."/>
            <person name="Larimer F."/>
            <person name="Land M."/>
            <person name="Hauser L."/>
            <person name="Markowitz V."/>
            <person name="Cheng J.F."/>
            <person name="Hugenholtz P."/>
            <person name="Woyke T."/>
            <person name="Wu D."/>
            <person name="Eisen J.A."/>
        </authorList>
    </citation>
    <scope>NUCLEOTIDE SEQUENCE [LARGE SCALE GENOMIC DNA]</scope>
    <source>
        <strain evidence="5">ATCC 33386 / NCTC 11300</strain>
    </source>
</reference>
<dbReference type="AlphaFoldDB" id="D1ANZ8"/>
<evidence type="ECO:0000256" key="1">
    <source>
        <dbReference type="ARBA" id="ARBA00007118"/>
    </source>
</evidence>
<dbReference type="Proteomes" id="UP000000845">
    <property type="component" value="Chromosome"/>
</dbReference>
<dbReference type="PANTHER" id="PTHR43673:SF10">
    <property type="entry name" value="NADH DEHYDROGENASE_NAD(P)H NITROREDUCTASE XCC3605-RELATED"/>
    <property type="match status" value="1"/>
</dbReference>
<dbReference type="CDD" id="cd02150">
    <property type="entry name" value="nitroreductase"/>
    <property type="match status" value="1"/>
</dbReference>
<name>D1ANZ8_SEBTE</name>
<dbReference type="KEGG" id="str:Sterm_0599"/>
<dbReference type="Pfam" id="PF00881">
    <property type="entry name" value="Nitroreductase"/>
    <property type="match status" value="1"/>
</dbReference>
<reference evidence="4 5" key="2">
    <citation type="journal article" date="2010" name="Stand. Genomic Sci.">
        <title>Complete genome sequence of Sebaldella termitidis type strain (NCTC 11300).</title>
        <authorList>
            <person name="Harmon-Smith M."/>
            <person name="Celia L."/>
            <person name="Chertkov O."/>
            <person name="Lapidus A."/>
            <person name="Copeland A."/>
            <person name="Glavina Del Rio T."/>
            <person name="Nolan M."/>
            <person name="Lucas S."/>
            <person name="Tice H."/>
            <person name="Cheng J.F."/>
            <person name="Han C."/>
            <person name="Detter J.C."/>
            <person name="Bruce D."/>
            <person name="Goodwin L."/>
            <person name="Pitluck S."/>
            <person name="Pati A."/>
            <person name="Liolios K."/>
            <person name="Ivanova N."/>
            <person name="Mavromatis K."/>
            <person name="Mikhailova N."/>
            <person name="Chen A."/>
            <person name="Palaniappan K."/>
            <person name="Land M."/>
            <person name="Hauser L."/>
            <person name="Chang Y.J."/>
            <person name="Jeffries C.D."/>
            <person name="Brettin T."/>
            <person name="Goker M."/>
            <person name="Beck B."/>
            <person name="Bristow J."/>
            <person name="Eisen J.A."/>
            <person name="Markowitz V."/>
            <person name="Hugenholtz P."/>
            <person name="Kyrpides N.C."/>
            <person name="Klenk H.P."/>
            <person name="Chen F."/>
        </authorList>
    </citation>
    <scope>NUCLEOTIDE SEQUENCE [LARGE SCALE GENOMIC DNA]</scope>
    <source>
        <strain evidence="5">ATCC 33386 / NCTC 11300</strain>
    </source>
</reference>